<dbReference type="GO" id="GO:0005524">
    <property type="term" value="F:ATP binding"/>
    <property type="evidence" value="ECO:0007669"/>
    <property type="project" value="UniProtKB-KW"/>
</dbReference>
<dbReference type="NCBIfam" id="TIGR01978">
    <property type="entry name" value="sufC"/>
    <property type="match status" value="1"/>
</dbReference>
<dbReference type="Gene3D" id="3.40.50.300">
    <property type="entry name" value="P-loop containing nucleotide triphosphate hydrolases"/>
    <property type="match status" value="1"/>
</dbReference>
<dbReference type="CDD" id="cd03217">
    <property type="entry name" value="ABC_FeS_Assembly"/>
    <property type="match status" value="1"/>
</dbReference>
<dbReference type="Pfam" id="PF00005">
    <property type="entry name" value="ABC_tran"/>
    <property type="match status" value="1"/>
</dbReference>
<dbReference type="PROSITE" id="PS00211">
    <property type="entry name" value="ABC_TRANSPORTER_1"/>
    <property type="match status" value="1"/>
</dbReference>
<keyword evidence="4" id="KW-0934">Plastid</keyword>
<sequence length="251" mass="28252">MILNSPILEIKDLKASINENEILKNLNLKINKGEIHAIMGPNGSGKSTFSKVLAGHPAYEIISGDIIFKGSSIINLDPEERSHLGIFLAFQYPIEIPGVSNEDFLRLAYNSKQKFSNKPEVDPIEFFSIITKKLELVDMSPLFLSRNVNEGFSGGEKKRNEILQMILLDSELSILDETDSGLDIDALKIISNGINTFMNEEKAIILITHYQRLLDYVQPNYVHVMQEGKIIKTGTAELAKELEIKGYEWLK</sequence>
<dbReference type="AlphaFoldDB" id="A0A2U9NN72"/>
<dbReference type="InterPro" id="IPR003439">
    <property type="entry name" value="ABC_transporter-like_ATP-bd"/>
</dbReference>
<dbReference type="SUPFAM" id="SSF52540">
    <property type="entry name" value="P-loop containing nucleoside triphosphate hydrolases"/>
    <property type="match status" value="1"/>
</dbReference>
<accession>A0A2U9NN72</accession>
<dbReference type="GO" id="GO:0016887">
    <property type="term" value="F:ATP hydrolysis activity"/>
    <property type="evidence" value="ECO:0007669"/>
    <property type="project" value="InterPro"/>
</dbReference>
<reference evidence="4" key="1">
    <citation type="journal article" date="2018" name="Adv. Bot. Res.">
        <title>Evolution of the Plastid Genomes in Diatoms.</title>
        <authorList>
            <person name="Yu M."/>
            <person name="Ashworth M.P."/>
            <person name="Hajrah N.H."/>
            <person name="Khiyami M.A."/>
            <person name="Sabir M.J."/>
            <person name="Alhebshi A.M."/>
            <person name="Al-Malki A.L."/>
            <person name="Sabir J.S.M."/>
            <person name="Theriot E.C."/>
            <person name="Jansen R.K."/>
        </authorList>
    </citation>
    <scope>NUCLEOTIDE SEQUENCE</scope>
</reference>
<dbReference type="InterPro" id="IPR027417">
    <property type="entry name" value="P-loop_NTPase"/>
</dbReference>
<dbReference type="PROSITE" id="PS50893">
    <property type="entry name" value="ABC_TRANSPORTER_2"/>
    <property type="match status" value="1"/>
</dbReference>
<protein>
    <submittedName>
        <fullName evidence="4">Iron-sulfur cluster formation ABC transporter</fullName>
    </submittedName>
</protein>
<dbReference type="InterPro" id="IPR010230">
    <property type="entry name" value="FeS-cluster_ATPase_SufC"/>
</dbReference>
<dbReference type="InterPro" id="IPR017871">
    <property type="entry name" value="ABC_transporter-like_CS"/>
</dbReference>
<dbReference type="GeneID" id="36958388"/>
<evidence type="ECO:0000256" key="2">
    <source>
        <dbReference type="ARBA" id="ARBA00022840"/>
    </source>
</evidence>
<feature type="domain" description="ABC transporter" evidence="3">
    <location>
        <begin position="8"/>
        <end position="250"/>
    </location>
</feature>
<gene>
    <name evidence="4" type="primary">sufC</name>
</gene>
<proteinExistence type="predicted"/>
<dbReference type="RefSeq" id="YP_009496127.1">
    <property type="nucleotide sequence ID" value="NC_037997.1"/>
</dbReference>
<dbReference type="PANTHER" id="PTHR43204">
    <property type="entry name" value="ABC TRANSPORTER I FAMILY MEMBER 6, CHLOROPLASTIC"/>
    <property type="match status" value="1"/>
</dbReference>
<evidence type="ECO:0000256" key="1">
    <source>
        <dbReference type="ARBA" id="ARBA00022741"/>
    </source>
</evidence>
<evidence type="ECO:0000313" key="4">
    <source>
        <dbReference type="EMBL" id="AWT38567.1"/>
    </source>
</evidence>
<evidence type="ECO:0000259" key="3">
    <source>
        <dbReference type="PROSITE" id="PS50893"/>
    </source>
</evidence>
<keyword evidence="1" id="KW-0547">Nucleotide-binding</keyword>
<dbReference type="EMBL" id="MG755794">
    <property type="protein sequence ID" value="AWT38567.1"/>
    <property type="molecule type" value="Genomic_DNA"/>
</dbReference>
<organism evidence="4">
    <name type="scientific">Plagiogrammopsis vanheurckii</name>
    <dbReference type="NCBI Taxonomy" id="1234821"/>
    <lineage>
        <taxon>Eukaryota</taxon>
        <taxon>Sar</taxon>
        <taxon>Stramenopiles</taxon>
        <taxon>Ochrophyta</taxon>
        <taxon>Bacillariophyta</taxon>
        <taxon>Mediophyceae</taxon>
        <taxon>Cymatosirophycidae</taxon>
        <taxon>Cymatosirales</taxon>
        <taxon>Cymatosiraceae</taxon>
        <taxon>Plagiogrammopsis</taxon>
    </lineage>
</organism>
<dbReference type="PANTHER" id="PTHR43204:SF1">
    <property type="entry name" value="ABC TRANSPORTER I FAMILY MEMBER 6, CHLOROPLASTIC"/>
    <property type="match status" value="1"/>
</dbReference>
<name>A0A2U9NN72_9STRA</name>
<keyword evidence="4" id="KW-0150">Chloroplast</keyword>
<geneLocation type="chloroplast" evidence="4"/>
<keyword evidence="2" id="KW-0067">ATP-binding</keyword>